<evidence type="ECO:0000256" key="2">
    <source>
        <dbReference type="PROSITE-ProRule" id="PRU00192"/>
    </source>
</evidence>
<feature type="region of interest" description="Disordered" evidence="4">
    <location>
        <begin position="181"/>
        <end position="302"/>
    </location>
</feature>
<organism evidence="6 7">
    <name type="scientific">Cetraspora pellucida</name>
    <dbReference type="NCBI Taxonomy" id="1433469"/>
    <lineage>
        <taxon>Eukaryota</taxon>
        <taxon>Fungi</taxon>
        <taxon>Fungi incertae sedis</taxon>
        <taxon>Mucoromycota</taxon>
        <taxon>Glomeromycotina</taxon>
        <taxon>Glomeromycetes</taxon>
        <taxon>Diversisporales</taxon>
        <taxon>Gigasporaceae</taxon>
        <taxon>Cetraspora</taxon>
    </lineage>
</organism>
<dbReference type="Pfam" id="PF00788">
    <property type="entry name" value="RA"/>
    <property type="match status" value="1"/>
</dbReference>
<reference evidence="6" key="1">
    <citation type="submission" date="2021-06" db="EMBL/GenBank/DDBJ databases">
        <authorList>
            <person name="Kallberg Y."/>
            <person name="Tangrot J."/>
            <person name="Rosling A."/>
        </authorList>
    </citation>
    <scope>NUCLEOTIDE SEQUENCE</scope>
    <source>
        <strain evidence="6">FL966</strain>
    </source>
</reference>
<dbReference type="SUPFAM" id="SSF54236">
    <property type="entry name" value="Ubiquitin-like"/>
    <property type="match status" value="1"/>
</dbReference>
<dbReference type="InterPro" id="IPR036028">
    <property type="entry name" value="SH3-like_dom_sf"/>
</dbReference>
<evidence type="ECO:0000313" key="7">
    <source>
        <dbReference type="Proteomes" id="UP000789759"/>
    </source>
</evidence>
<feature type="compositionally biased region" description="Low complexity" evidence="4">
    <location>
        <begin position="1143"/>
        <end position="1163"/>
    </location>
</feature>
<dbReference type="Gene3D" id="3.10.20.90">
    <property type="entry name" value="Phosphatidylinositol 3-kinase Catalytic Subunit, Chain A, domain 1"/>
    <property type="match status" value="1"/>
</dbReference>
<dbReference type="Proteomes" id="UP000789759">
    <property type="component" value="Unassembled WGS sequence"/>
</dbReference>
<dbReference type="PANTHER" id="PTHR47775:SF1">
    <property type="entry name" value="BUD SITE SELECTION PROTEIN 14"/>
    <property type="match status" value="1"/>
</dbReference>
<dbReference type="OrthoDB" id="196165at2759"/>
<feature type="region of interest" description="Disordered" evidence="4">
    <location>
        <begin position="1123"/>
        <end position="1180"/>
    </location>
</feature>
<dbReference type="InterPro" id="IPR053039">
    <property type="entry name" value="Polarity_Bud-Selection_Reg"/>
</dbReference>
<feature type="region of interest" description="Disordered" evidence="4">
    <location>
        <begin position="1196"/>
        <end position="1239"/>
    </location>
</feature>
<feature type="region of interest" description="Disordered" evidence="4">
    <location>
        <begin position="1038"/>
        <end position="1067"/>
    </location>
</feature>
<dbReference type="SMART" id="SM00326">
    <property type="entry name" value="SH3"/>
    <property type="match status" value="1"/>
</dbReference>
<dbReference type="GO" id="GO:0015630">
    <property type="term" value="C:microtubule cytoskeleton"/>
    <property type="evidence" value="ECO:0007669"/>
    <property type="project" value="TreeGrafter"/>
</dbReference>
<evidence type="ECO:0000259" key="5">
    <source>
        <dbReference type="PROSITE" id="PS50002"/>
    </source>
</evidence>
<feature type="region of interest" description="Disordered" evidence="4">
    <location>
        <begin position="349"/>
        <end position="373"/>
    </location>
</feature>
<gene>
    <name evidence="6" type="ORF">CPELLU_LOCUS4989</name>
</gene>
<dbReference type="EMBL" id="CAJVQA010002735">
    <property type="protein sequence ID" value="CAG8556231.1"/>
    <property type="molecule type" value="Genomic_DNA"/>
</dbReference>
<accession>A0A9N9B7F5</accession>
<dbReference type="SUPFAM" id="SSF50044">
    <property type="entry name" value="SH3-domain"/>
    <property type="match status" value="1"/>
</dbReference>
<name>A0A9N9B7F5_9GLOM</name>
<feature type="compositionally biased region" description="Low complexity" evidence="4">
    <location>
        <begin position="195"/>
        <end position="233"/>
    </location>
</feature>
<feature type="domain" description="SH3" evidence="5">
    <location>
        <begin position="42"/>
        <end position="103"/>
    </location>
</feature>
<evidence type="ECO:0000256" key="3">
    <source>
        <dbReference type="SAM" id="Coils"/>
    </source>
</evidence>
<proteinExistence type="predicted"/>
<comment type="caution">
    <text evidence="6">The sequence shown here is derived from an EMBL/GenBank/DDBJ whole genome shotgun (WGS) entry which is preliminary data.</text>
</comment>
<feature type="compositionally biased region" description="Polar residues" evidence="4">
    <location>
        <begin position="1125"/>
        <end position="1138"/>
    </location>
</feature>
<evidence type="ECO:0000313" key="6">
    <source>
        <dbReference type="EMBL" id="CAG8556231.1"/>
    </source>
</evidence>
<feature type="compositionally biased region" description="Acidic residues" evidence="4">
    <location>
        <begin position="1169"/>
        <end position="1180"/>
    </location>
</feature>
<feature type="compositionally biased region" description="Low complexity" evidence="4">
    <location>
        <begin position="500"/>
        <end position="538"/>
    </location>
</feature>
<feature type="compositionally biased region" description="Polar residues" evidence="4">
    <location>
        <begin position="1196"/>
        <end position="1208"/>
    </location>
</feature>
<evidence type="ECO:0000256" key="4">
    <source>
        <dbReference type="SAM" id="MobiDB-lite"/>
    </source>
</evidence>
<feature type="coiled-coil region" evidence="3">
    <location>
        <begin position="1309"/>
        <end position="1336"/>
    </location>
</feature>
<feature type="compositionally biased region" description="Polar residues" evidence="4">
    <location>
        <begin position="458"/>
        <end position="479"/>
    </location>
</feature>
<protein>
    <submittedName>
        <fullName evidence="6">4941_t:CDS:1</fullName>
    </submittedName>
</protein>
<dbReference type="InterPro" id="IPR000159">
    <property type="entry name" value="RA_dom"/>
</dbReference>
<sequence length="1341" mass="151717">MVRGHNLSIDTVAASLDNSVNHSSFDDDDYLTSSPSIIEEEIDFTLVYALHTFHATVEGQANVVKGDSLSLLDDSNSYWWLVKVLPSDEIGYIPAENIETPYERLARLNKHRNINLTSSQNNTESDNSISKISTNQVKAVTFASPLFFVAASVVQHEKISDAQLVNEPEEIKHADKQVINSESNHSMSQDNHRASNNSDRMSNNSDRTSTNSDRTFNDSNRTSNNSDRTSNNSIKVTGSETVELNVKRTDDQQYEQEMNQQHRQKNQQNKQHGQPQSVISQQSDDIRQSSQRSQAYQMKKQSGQLENNLVYDQSTRNPNSSNHNIQDVIDNKGETIKVSLTPALGSDFIDFSDEEEEGNRIKTRPGRSLEKVGNDNELIRTNIASSESIKIAEEEEPVKQVSPVSTPASTPMADNVRRGNQSPSSTPSPQNNSKAQRLSPLMNNQQSQSPQLGSLPNRSSPQAGSITNRSQFQQVGSLPNQNQGQQQSQRNQIPHQIDPRSQLNQSQKQSQNQSQFQPQLQRQPQISPNLQQSQIQQQTSNKGLPKVQQVSISEPPIQVIQRDSGSIQQETLQVSAQDAVQSIKIRNSPSPIRVVQHTPSERSITPLTPISPFYSVIRIFAGQNILSNEESKLFLLSPTTITSTLIKQALHRFKLDDVEDWESYHITIKETNKDQIQLMPDDLPFEVFHSLTSNNPVTLPSIRRSSVGSVSSTTSNLSDISVIKQLGLQNEKDYITFFLNRRSKRGSRTSGERKLRVRVLVYNDDLPIHLRNNKQHIPRTSMSVPKHLAEKAARRRSREEGKPREKVVMVSGLATVRQIIEKAMDKFEITDGIVDDGKRISDTDDRPRYQLMVIVDGEEKPLDSEINVISVYPTAPKLHHISVDSVDSSSSLALDYRPDEPMFVLKLLRPEDRQTRAMPAASNINRFTQNSNVLTHNLNKKNELKTNDDIVNKRKQFIEQQRKQLIEQQREYSREQQRSILSAHKNTSQGVDIVTKVGAIRSSRIFGAKVRYSFIPTKGEEIDISDLIEDILGDDDEILNSDEQSDSSVNDHYNNNQDRKRRDQFRKSTTQDVDILVKMINSAHNNNGNVVKSFEERIERVLQQVDRYGNGMVPNLATALRETSEQSFRQNSINNSQKDVPVLNERSNSLSSSWSFPSPTRSTATPDDFSNDFDDEDDDSVSELYSSRFKNLPSLTIERSQSQESLSRTPHKSRQRSFSSASNNSINTNTTLDSITPGNHLPLFRKSSTASSFTDSDWILTDDFGLQELLILVRSGVNMLELKERRRSGWQIHEDPEKILHAIKLTDIRNDIRDVFDNVNNELDQLEQELDQLMDDAIKVF</sequence>
<dbReference type="GO" id="GO:0008104">
    <property type="term" value="P:intracellular protein localization"/>
    <property type="evidence" value="ECO:0007669"/>
    <property type="project" value="TreeGrafter"/>
</dbReference>
<feature type="compositionally biased region" description="Polar residues" evidence="4">
    <location>
        <begin position="1046"/>
        <end position="1056"/>
    </location>
</feature>
<feature type="compositionally biased region" description="Low complexity" evidence="4">
    <location>
        <begin position="443"/>
        <end position="457"/>
    </location>
</feature>
<feature type="region of interest" description="Disordered" evidence="4">
    <location>
        <begin position="390"/>
        <end position="549"/>
    </location>
</feature>
<evidence type="ECO:0000256" key="1">
    <source>
        <dbReference type="ARBA" id="ARBA00022443"/>
    </source>
</evidence>
<keyword evidence="7" id="KW-1185">Reference proteome</keyword>
<keyword evidence="1 2" id="KW-0728">SH3 domain</keyword>
<dbReference type="InterPro" id="IPR001452">
    <property type="entry name" value="SH3_domain"/>
</dbReference>
<dbReference type="InterPro" id="IPR029071">
    <property type="entry name" value="Ubiquitin-like_domsf"/>
</dbReference>
<feature type="compositionally biased region" description="Low complexity" evidence="4">
    <location>
        <begin position="1217"/>
        <end position="1236"/>
    </location>
</feature>
<dbReference type="GO" id="GO:0030950">
    <property type="term" value="P:establishment or maintenance of actin cytoskeleton polarity"/>
    <property type="evidence" value="ECO:0007669"/>
    <property type="project" value="TreeGrafter"/>
</dbReference>
<feature type="compositionally biased region" description="Low complexity" evidence="4">
    <location>
        <begin position="480"/>
        <end position="492"/>
    </location>
</feature>
<dbReference type="Gene3D" id="2.30.30.40">
    <property type="entry name" value="SH3 Domains"/>
    <property type="match status" value="1"/>
</dbReference>
<feature type="compositionally biased region" description="Low complexity" evidence="4">
    <location>
        <begin position="420"/>
        <end position="433"/>
    </location>
</feature>
<dbReference type="PANTHER" id="PTHR47775">
    <property type="entry name" value="BUD SITE SELECTION PROTEIN 14"/>
    <property type="match status" value="1"/>
</dbReference>
<dbReference type="GO" id="GO:0051286">
    <property type="term" value="C:cell tip"/>
    <property type="evidence" value="ECO:0007669"/>
    <property type="project" value="TreeGrafter"/>
</dbReference>
<keyword evidence="3" id="KW-0175">Coiled coil</keyword>
<dbReference type="GO" id="GO:0007165">
    <property type="term" value="P:signal transduction"/>
    <property type="evidence" value="ECO:0007669"/>
    <property type="project" value="InterPro"/>
</dbReference>
<dbReference type="PROSITE" id="PS50002">
    <property type="entry name" value="SH3"/>
    <property type="match status" value="1"/>
</dbReference>
<feature type="compositionally biased region" description="Low complexity" evidence="4">
    <location>
        <begin position="256"/>
        <end position="294"/>
    </location>
</feature>